<gene>
    <name evidence="2" type="ORF">SAMN05444165_1916</name>
</gene>
<dbReference type="InterPro" id="IPR029068">
    <property type="entry name" value="Glyas_Bleomycin-R_OHBP_Dase"/>
</dbReference>
<reference evidence="2 3" key="1">
    <citation type="submission" date="2016-11" db="EMBL/GenBank/DDBJ databases">
        <authorList>
            <person name="Jaros S."/>
            <person name="Januszkiewicz K."/>
            <person name="Wedrychowicz H."/>
        </authorList>
    </citation>
    <scope>NUCLEOTIDE SEQUENCE [LARGE SCALE GENOMIC DNA]</scope>
    <source>
        <strain evidence="2 3">GAS95</strain>
    </source>
</reference>
<dbReference type="Gene3D" id="3.10.180.10">
    <property type="entry name" value="2,3-Dihydroxybiphenyl 1,2-Dioxygenase, domain 1"/>
    <property type="match status" value="1"/>
</dbReference>
<keyword evidence="2" id="KW-0223">Dioxygenase</keyword>
<protein>
    <submittedName>
        <fullName evidence="2">Catechol 2,3-dioxygenase</fullName>
    </submittedName>
</protein>
<dbReference type="PANTHER" id="PTHR35006:SF2">
    <property type="entry name" value="GLYOXALASE FAMILY PROTEIN (AFU_ORTHOLOGUE AFUA_5G14830)"/>
    <property type="match status" value="1"/>
</dbReference>
<keyword evidence="2" id="KW-0560">Oxidoreductase</keyword>
<evidence type="ECO:0000259" key="1">
    <source>
        <dbReference type="PROSITE" id="PS51819"/>
    </source>
</evidence>
<evidence type="ECO:0000313" key="2">
    <source>
        <dbReference type="EMBL" id="SIO28253.1"/>
    </source>
</evidence>
<sequence>MLDHMILTVSDIERSLAFYEAALKPIGIRFFLPYKGENGHPDLWGFGDGEKAFFWLKQGNPNPDAIHWGFVAHSTAKVDEFHDAAITAGARENIPPRARLEYYPGYYAADVLDPDGYSFEVVHKS</sequence>
<dbReference type="RefSeq" id="WP_074295438.1">
    <property type="nucleotide sequence ID" value="NZ_FSRU01000001.1"/>
</dbReference>
<dbReference type="InterPro" id="IPR037523">
    <property type="entry name" value="VOC_core"/>
</dbReference>
<dbReference type="InterPro" id="IPR004360">
    <property type="entry name" value="Glyas_Fos-R_dOase_dom"/>
</dbReference>
<dbReference type="OrthoDB" id="9800438at2"/>
<dbReference type="AlphaFoldDB" id="A0A1N6I8C1"/>
<dbReference type="Pfam" id="PF00903">
    <property type="entry name" value="Glyoxalase"/>
    <property type="match status" value="1"/>
</dbReference>
<organism evidence="2 3">
    <name type="scientific">Paraburkholderia phenazinium</name>
    <dbReference type="NCBI Taxonomy" id="60549"/>
    <lineage>
        <taxon>Bacteria</taxon>
        <taxon>Pseudomonadati</taxon>
        <taxon>Pseudomonadota</taxon>
        <taxon>Betaproteobacteria</taxon>
        <taxon>Burkholderiales</taxon>
        <taxon>Burkholderiaceae</taxon>
        <taxon>Paraburkholderia</taxon>
    </lineage>
</organism>
<accession>A0A1N6I8C1</accession>
<dbReference type="Proteomes" id="UP000185151">
    <property type="component" value="Unassembled WGS sequence"/>
</dbReference>
<dbReference type="PANTHER" id="PTHR35006">
    <property type="entry name" value="GLYOXALASE FAMILY PROTEIN (AFU_ORTHOLOGUE AFUA_5G14830)"/>
    <property type="match status" value="1"/>
</dbReference>
<evidence type="ECO:0000313" key="3">
    <source>
        <dbReference type="Proteomes" id="UP000185151"/>
    </source>
</evidence>
<keyword evidence="3" id="KW-1185">Reference proteome</keyword>
<proteinExistence type="predicted"/>
<dbReference type="EMBL" id="FSRU01000001">
    <property type="protein sequence ID" value="SIO28253.1"/>
    <property type="molecule type" value="Genomic_DNA"/>
</dbReference>
<dbReference type="PROSITE" id="PS51819">
    <property type="entry name" value="VOC"/>
    <property type="match status" value="1"/>
</dbReference>
<dbReference type="GO" id="GO:0051213">
    <property type="term" value="F:dioxygenase activity"/>
    <property type="evidence" value="ECO:0007669"/>
    <property type="project" value="UniProtKB-KW"/>
</dbReference>
<dbReference type="CDD" id="cd07262">
    <property type="entry name" value="VOC_like"/>
    <property type="match status" value="1"/>
</dbReference>
<dbReference type="SUPFAM" id="SSF54593">
    <property type="entry name" value="Glyoxalase/Bleomycin resistance protein/Dihydroxybiphenyl dioxygenase"/>
    <property type="match status" value="1"/>
</dbReference>
<feature type="domain" description="VOC" evidence="1">
    <location>
        <begin position="1"/>
        <end position="124"/>
    </location>
</feature>
<name>A0A1N6I8C1_9BURK</name>